<comment type="cofactor">
    <cofactor evidence="2">
        <name>Mg(2+)</name>
        <dbReference type="ChEBI" id="CHEBI:18420"/>
    </cofactor>
</comment>
<evidence type="ECO:0000256" key="5">
    <source>
        <dbReference type="ARBA" id="ARBA00022801"/>
    </source>
</evidence>
<keyword evidence="5" id="KW-0378">Hydrolase</keyword>
<accession>A7XCL4</accession>
<evidence type="ECO:0000256" key="3">
    <source>
        <dbReference type="ARBA" id="ARBA00005582"/>
    </source>
</evidence>
<dbReference type="PRINTS" id="PR01364">
    <property type="entry name" value="VD10PROTEIN"/>
</dbReference>
<dbReference type="InterPro" id="IPR003301">
    <property type="entry name" value="Vaccinia_D10_decapping"/>
</dbReference>
<proteinExistence type="inferred from homology"/>
<name>A7XCL4_9POXV</name>
<evidence type="ECO:0000313" key="9">
    <source>
        <dbReference type="EMBL" id="ABQ43562.1"/>
    </source>
</evidence>
<keyword evidence="4" id="KW-0479">Metal-binding</keyword>
<dbReference type="InterPro" id="IPR015797">
    <property type="entry name" value="NUDIX_hydrolase-like_dom_sf"/>
</dbReference>
<dbReference type="GO" id="GO:0046872">
    <property type="term" value="F:metal ion binding"/>
    <property type="evidence" value="ECO:0007669"/>
    <property type="project" value="UniProtKB-KW"/>
</dbReference>
<feature type="domain" description="Nudix hydrolase" evidence="8">
    <location>
        <begin position="45"/>
        <end position="229"/>
    </location>
</feature>
<protein>
    <submittedName>
        <fullName evidence="9">MutT motif protein</fullName>
    </submittedName>
</protein>
<dbReference type="EMBL" id="EF420156">
    <property type="protein sequence ID" value="ABQ43562.1"/>
    <property type="molecule type" value="Genomic_DNA"/>
</dbReference>
<dbReference type="PROSITE" id="PS51462">
    <property type="entry name" value="NUDIX"/>
    <property type="match status" value="1"/>
</dbReference>
<dbReference type="InterPro" id="IPR013683">
    <property type="entry name" value="Vaccinia_D10_N"/>
</dbReference>
<dbReference type="Proteomes" id="UP000099606">
    <property type="component" value="Segment"/>
</dbReference>
<dbReference type="Proteomes" id="UP000130031">
    <property type="component" value="Segment"/>
</dbReference>
<organism evidence="9 12">
    <name type="scientific">Tanapox virus</name>
    <dbReference type="NCBI Taxonomy" id="99000"/>
    <lineage>
        <taxon>Viruses</taxon>
        <taxon>Varidnaviria</taxon>
        <taxon>Bamfordvirae</taxon>
        <taxon>Nucleocytoviricota</taxon>
        <taxon>Pokkesviricetes</taxon>
        <taxon>Chitovirales</taxon>
        <taxon>Poxviridae</taxon>
        <taxon>Chordopoxvirinae</taxon>
        <taxon>Yatapoxvirus</taxon>
        <taxon>Yatapoxvirus tanapox</taxon>
    </lineage>
</organism>
<sequence length="255" mass="29955">MMEYYSNVLVYIMKNNRKLSKTYTLIDDSQRVFATGFNNQVLQFIKKISICAILLTSDNKYIACSRNSSFLFSEIIRSKNQFRKKRLFLKYPNYLKKTERQFLSSELNIKLSYDIEKDYSNIIFPGGIPKNGENVLTCLSREIKEEINIDNRYIFLDSRFFIHLLIEDLLTNRVYETILFMGKTTLSSKEVSNNFLSNKEIKSLVFFDKSEDGLFCEIVRFALSISKLKCFGNNGTRDSLHKLVKDPIRYVNLFK</sequence>
<gene>
    <name evidence="9" type="primary">87R</name>
</gene>
<evidence type="ECO:0000256" key="2">
    <source>
        <dbReference type="ARBA" id="ARBA00001946"/>
    </source>
</evidence>
<reference evidence="11 12" key="1">
    <citation type="journal article" date="2007" name="Virus Res.">
        <title>Comparative genetic analysis of genomic DNA sequences of two human isolates of Tanapox virus.</title>
        <authorList>
            <person name="Nazarian S.H."/>
            <person name="Barrett J.W."/>
            <person name="Frace A.M."/>
            <person name="Olsen-Rasmussen M."/>
            <person name="Khristova M."/>
            <person name="Shaban M."/>
            <person name="Neering S."/>
            <person name="Li Y."/>
            <person name="Damon I.K."/>
            <person name="Esposito J.J."/>
            <person name="Essani K."/>
            <person name="McFadden G."/>
        </authorList>
    </citation>
    <scope>NUCLEOTIDE SEQUENCE [LARGE SCALE GENOMIC DNA]</scope>
    <source>
        <strain evidence="9">TPV-Kenya</strain>
        <strain evidence="10">TPV-RoC</strain>
    </source>
</reference>
<comment type="similarity">
    <text evidence="3">Belongs to the Nudix hydrolase family.</text>
</comment>
<dbReference type="GO" id="GO:0016791">
    <property type="term" value="F:phosphatase activity"/>
    <property type="evidence" value="ECO:0007669"/>
    <property type="project" value="InterPro"/>
</dbReference>
<dbReference type="EMBL" id="EF420157">
    <property type="protein sequence ID" value="ABQ43717.1"/>
    <property type="molecule type" value="Genomic_DNA"/>
</dbReference>
<evidence type="ECO:0000313" key="11">
    <source>
        <dbReference type="Proteomes" id="UP000099606"/>
    </source>
</evidence>
<dbReference type="PROSITE" id="PS00893">
    <property type="entry name" value="NUDIX_BOX"/>
    <property type="match status" value="1"/>
</dbReference>
<dbReference type="InterPro" id="IPR020084">
    <property type="entry name" value="NUDIX_hydrolase_CS"/>
</dbReference>
<evidence type="ECO:0000256" key="4">
    <source>
        <dbReference type="ARBA" id="ARBA00022723"/>
    </source>
</evidence>
<evidence type="ECO:0000256" key="6">
    <source>
        <dbReference type="ARBA" id="ARBA00022842"/>
    </source>
</evidence>
<dbReference type="Pfam" id="PF08476">
    <property type="entry name" value="VD10_N"/>
    <property type="match status" value="1"/>
</dbReference>
<evidence type="ECO:0000313" key="12">
    <source>
        <dbReference type="Proteomes" id="UP000130031"/>
    </source>
</evidence>
<keyword evidence="7" id="KW-0464">Manganese</keyword>
<dbReference type="SUPFAM" id="SSF55811">
    <property type="entry name" value="Nudix"/>
    <property type="match status" value="1"/>
</dbReference>
<dbReference type="InterPro" id="IPR000086">
    <property type="entry name" value="NUDIX_hydrolase_dom"/>
</dbReference>
<comment type="cofactor">
    <cofactor evidence="1">
        <name>Mn(2+)</name>
        <dbReference type="ChEBI" id="CHEBI:29035"/>
    </cofactor>
</comment>
<evidence type="ECO:0000313" key="10">
    <source>
        <dbReference type="EMBL" id="ABQ43717.1"/>
    </source>
</evidence>
<evidence type="ECO:0000256" key="7">
    <source>
        <dbReference type="ARBA" id="ARBA00023211"/>
    </source>
</evidence>
<keyword evidence="6" id="KW-0460">Magnesium</keyword>
<dbReference type="Gene3D" id="3.90.79.10">
    <property type="entry name" value="Nucleoside Triphosphate Pyrophosphohydrolase"/>
    <property type="match status" value="1"/>
</dbReference>
<evidence type="ECO:0000259" key="8">
    <source>
        <dbReference type="PROSITE" id="PS51462"/>
    </source>
</evidence>
<evidence type="ECO:0000256" key="1">
    <source>
        <dbReference type="ARBA" id="ARBA00001936"/>
    </source>
</evidence>